<dbReference type="PANTHER" id="PTHR48460">
    <property type="entry name" value="RWP-RK DOMAIN-CONTAINING PROTEIN"/>
    <property type="match status" value="1"/>
</dbReference>
<feature type="compositionally biased region" description="Basic and acidic residues" evidence="5">
    <location>
        <begin position="203"/>
        <end position="223"/>
    </location>
</feature>
<dbReference type="AlphaFoldDB" id="A0A1J6IVJ7"/>
<feature type="region of interest" description="Disordered" evidence="5">
    <location>
        <begin position="82"/>
        <end position="102"/>
    </location>
</feature>
<feature type="region of interest" description="Disordered" evidence="5">
    <location>
        <begin position="190"/>
        <end position="224"/>
    </location>
</feature>
<dbReference type="EMBL" id="MJEQ01037188">
    <property type="protein sequence ID" value="OIT01743.1"/>
    <property type="molecule type" value="Genomic_DNA"/>
</dbReference>
<keyword evidence="2" id="KW-0238">DNA-binding</keyword>
<dbReference type="OMA" id="CETMKWW"/>
<evidence type="ECO:0000256" key="3">
    <source>
        <dbReference type="ARBA" id="ARBA00023163"/>
    </source>
</evidence>
<comment type="caution">
    <text evidence="7">The sequence shown here is derived from an EMBL/GenBank/DDBJ whole genome shotgun (WGS) entry which is preliminary data.</text>
</comment>
<evidence type="ECO:0000313" key="8">
    <source>
        <dbReference type="Proteomes" id="UP000187609"/>
    </source>
</evidence>
<keyword evidence="8" id="KW-1185">Reference proteome</keyword>
<reference evidence="7" key="1">
    <citation type="submission" date="2016-11" db="EMBL/GenBank/DDBJ databases">
        <title>The genome of Nicotiana attenuata.</title>
        <authorList>
            <person name="Xu S."/>
            <person name="Brockmoeller T."/>
            <person name="Gaquerel E."/>
            <person name="Navarro A."/>
            <person name="Kuhl H."/>
            <person name="Gase K."/>
            <person name="Ling Z."/>
            <person name="Zhou W."/>
            <person name="Kreitzer C."/>
            <person name="Stanke M."/>
            <person name="Tang H."/>
            <person name="Lyons E."/>
            <person name="Pandey P."/>
            <person name="Pandey S.P."/>
            <person name="Timmermann B."/>
            <person name="Baldwin I.T."/>
        </authorList>
    </citation>
    <scope>NUCLEOTIDE SEQUENCE [LARGE SCALE GENOMIC DNA]</scope>
    <source>
        <strain evidence="7">UT</strain>
    </source>
</reference>
<accession>A0A1J6IVJ7</accession>
<name>A0A1J6IVJ7_NICAT</name>
<sequence length="288" mass="31655">MSNLQGSGPISNPIQNPTPNPSTDPKSISFDQVSKLFNLPLSDAAESLGVCASVLKKICYENGLVRWPYRKVISGKSIEDIKKEASREKQERSVEFPKAAGEKHDSLASSAISSFPGSPLQNKSISSTMEMPKAGAFSQQQGTRVAQSGSLPHFRVSNLTRGTSVSYDEFKYGFPSDGLSTVTYRWWGNKSPDNNEDSQPNDDNVKNSKEQAENVAEKSECKTSVDSMEASSLTEVRKRAAKEGKEMLRLGVYRGHRANILDSTKQKILCQVFKSYFHVNGGMSKLES</sequence>
<dbReference type="PROSITE" id="PS51519">
    <property type="entry name" value="RWP_RK"/>
    <property type="match status" value="1"/>
</dbReference>
<evidence type="ECO:0000256" key="5">
    <source>
        <dbReference type="SAM" id="MobiDB-lite"/>
    </source>
</evidence>
<protein>
    <recommendedName>
        <fullName evidence="6">RWP-RK domain-containing protein</fullName>
    </recommendedName>
</protein>
<feature type="region of interest" description="Disordered" evidence="5">
    <location>
        <begin position="1"/>
        <end position="27"/>
    </location>
</feature>
<evidence type="ECO:0000256" key="1">
    <source>
        <dbReference type="ARBA" id="ARBA00023015"/>
    </source>
</evidence>
<dbReference type="SMR" id="A0A1J6IVJ7"/>
<dbReference type="Proteomes" id="UP000187609">
    <property type="component" value="Unassembled WGS sequence"/>
</dbReference>
<keyword evidence="3" id="KW-0804">Transcription</keyword>
<keyword evidence="4" id="KW-0539">Nucleus</keyword>
<proteinExistence type="predicted"/>
<dbReference type="GO" id="GO:0003677">
    <property type="term" value="F:DNA binding"/>
    <property type="evidence" value="ECO:0007669"/>
    <property type="project" value="UniProtKB-KW"/>
</dbReference>
<evidence type="ECO:0000256" key="4">
    <source>
        <dbReference type="ARBA" id="ARBA00023242"/>
    </source>
</evidence>
<keyword evidence="1" id="KW-0805">Transcription regulation</keyword>
<dbReference type="PANTHER" id="PTHR48460:SF1">
    <property type="entry name" value="RWP-RK DOMAIN-CONTAINING PROTEIN"/>
    <property type="match status" value="1"/>
</dbReference>
<dbReference type="KEGG" id="nau:109226619"/>
<dbReference type="Gramene" id="OIT01743">
    <property type="protein sequence ID" value="OIT01743"/>
    <property type="gene ID" value="A4A49_12254"/>
</dbReference>
<evidence type="ECO:0000256" key="2">
    <source>
        <dbReference type="ARBA" id="ARBA00023125"/>
    </source>
</evidence>
<dbReference type="InterPro" id="IPR003035">
    <property type="entry name" value="RWP-RK_dom"/>
</dbReference>
<evidence type="ECO:0000313" key="7">
    <source>
        <dbReference type="EMBL" id="OIT01743.1"/>
    </source>
</evidence>
<gene>
    <name evidence="7" type="ORF">A4A49_12254</name>
</gene>
<feature type="compositionally biased region" description="Polar residues" evidence="5">
    <location>
        <begin position="1"/>
        <end position="15"/>
    </location>
</feature>
<organism evidence="7 8">
    <name type="scientific">Nicotiana attenuata</name>
    <name type="common">Coyote tobacco</name>
    <dbReference type="NCBI Taxonomy" id="49451"/>
    <lineage>
        <taxon>Eukaryota</taxon>
        <taxon>Viridiplantae</taxon>
        <taxon>Streptophyta</taxon>
        <taxon>Embryophyta</taxon>
        <taxon>Tracheophyta</taxon>
        <taxon>Spermatophyta</taxon>
        <taxon>Magnoliopsida</taxon>
        <taxon>eudicotyledons</taxon>
        <taxon>Gunneridae</taxon>
        <taxon>Pentapetalae</taxon>
        <taxon>asterids</taxon>
        <taxon>lamiids</taxon>
        <taxon>Solanales</taxon>
        <taxon>Solanaceae</taxon>
        <taxon>Nicotianoideae</taxon>
        <taxon>Nicotianeae</taxon>
        <taxon>Nicotiana</taxon>
    </lineage>
</organism>
<feature type="domain" description="RWP-RK" evidence="6">
    <location>
        <begin position="10"/>
        <end position="94"/>
    </location>
</feature>
<dbReference type="Pfam" id="PF02042">
    <property type="entry name" value="RWP-RK"/>
    <property type="match status" value="1"/>
</dbReference>
<dbReference type="OrthoDB" id="6270329at2759"/>
<evidence type="ECO:0000259" key="6">
    <source>
        <dbReference type="PROSITE" id="PS51519"/>
    </source>
</evidence>